<evidence type="ECO:0000256" key="3">
    <source>
        <dbReference type="SAM" id="MobiDB-lite"/>
    </source>
</evidence>
<feature type="compositionally biased region" description="Acidic residues" evidence="3">
    <location>
        <begin position="908"/>
        <end position="930"/>
    </location>
</feature>
<feature type="compositionally biased region" description="Basic and acidic residues" evidence="3">
    <location>
        <begin position="789"/>
        <end position="803"/>
    </location>
</feature>
<feature type="compositionally biased region" description="Polar residues" evidence="3">
    <location>
        <begin position="175"/>
        <end position="186"/>
    </location>
</feature>
<feature type="compositionally biased region" description="Low complexity" evidence="3">
    <location>
        <begin position="139"/>
        <end position="158"/>
    </location>
</feature>
<evidence type="ECO:0000313" key="4">
    <source>
        <dbReference type="EMBL" id="TWW79189.1"/>
    </source>
</evidence>
<feature type="compositionally biased region" description="Low complexity" evidence="3">
    <location>
        <begin position="105"/>
        <end position="117"/>
    </location>
</feature>
<keyword evidence="1 2" id="KW-0175">Coiled coil</keyword>
<dbReference type="EMBL" id="RHFK02000002">
    <property type="protein sequence ID" value="TWW79189.1"/>
    <property type="molecule type" value="Genomic_DNA"/>
</dbReference>
<feature type="compositionally biased region" description="Low complexity" evidence="3">
    <location>
        <begin position="222"/>
        <end position="231"/>
    </location>
</feature>
<dbReference type="AlphaFoldDB" id="A0A5C6PJW3"/>
<feature type="region of interest" description="Disordered" evidence="3">
    <location>
        <begin position="908"/>
        <end position="964"/>
    </location>
</feature>
<reference evidence="4 5" key="1">
    <citation type="submission" date="2019-04" db="EMBL/GenBank/DDBJ databases">
        <title>Chromosome genome assembly for Takifugu flavidus.</title>
        <authorList>
            <person name="Xiao S."/>
        </authorList>
    </citation>
    <scope>NUCLEOTIDE SEQUENCE [LARGE SCALE GENOMIC DNA]</scope>
    <source>
        <strain evidence="4">HTHZ2018</strain>
        <tissue evidence="4">Muscle</tissue>
    </source>
</reference>
<feature type="coiled-coil region" evidence="2">
    <location>
        <begin position="428"/>
        <end position="458"/>
    </location>
</feature>
<feature type="compositionally biased region" description="Basic and acidic residues" evidence="3">
    <location>
        <begin position="623"/>
        <end position="678"/>
    </location>
</feature>
<feature type="region of interest" description="Disordered" evidence="3">
    <location>
        <begin position="281"/>
        <end position="300"/>
    </location>
</feature>
<feature type="compositionally biased region" description="Polar residues" evidence="3">
    <location>
        <begin position="478"/>
        <end position="490"/>
    </location>
</feature>
<name>A0A5C6PJW3_9TELE</name>
<dbReference type="PANTHER" id="PTHR28638">
    <property type="entry name" value="CELL CYCLE PROGRESSION PROTEIN 1"/>
    <property type="match status" value="1"/>
</dbReference>
<evidence type="ECO:0000256" key="2">
    <source>
        <dbReference type="SAM" id="Coils"/>
    </source>
</evidence>
<proteinExistence type="predicted"/>
<dbReference type="GO" id="GO:0016020">
    <property type="term" value="C:membrane"/>
    <property type="evidence" value="ECO:0007669"/>
    <property type="project" value="TreeGrafter"/>
</dbReference>
<dbReference type="Proteomes" id="UP000324091">
    <property type="component" value="Chromosome 10"/>
</dbReference>
<feature type="compositionally biased region" description="Basic and acidic residues" evidence="3">
    <location>
        <begin position="495"/>
        <end position="613"/>
    </location>
</feature>
<feature type="coiled-coil region" evidence="2">
    <location>
        <begin position="366"/>
        <end position="400"/>
    </location>
</feature>
<dbReference type="InterPro" id="IPR051990">
    <property type="entry name" value="CCPG1/PBIP1"/>
</dbReference>
<protein>
    <submittedName>
        <fullName evidence="4">Pre-B-cell leukemia transcription factor-interacting protein 1 Hematopoietic PBX-interacting protein</fullName>
    </submittedName>
</protein>
<gene>
    <name evidence="4" type="ORF">D4764_10G0002190</name>
</gene>
<feature type="region of interest" description="Disordered" evidence="3">
    <location>
        <begin position="85"/>
        <end position="269"/>
    </location>
</feature>
<feature type="compositionally biased region" description="Basic residues" evidence="3">
    <location>
        <begin position="757"/>
        <end position="767"/>
    </location>
</feature>
<comment type="caution">
    <text evidence="4">The sequence shown here is derived from an EMBL/GenBank/DDBJ whole genome shotgun (WGS) entry which is preliminary data.</text>
</comment>
<organism evidence="4 5">
    <name type="scientific">Takifugu flavidus</name>
    <name type="common">sansaifugu</name>
    <dbReference type="NCBI Taxonomy" id="433684"/>
    <lineage>
        <taxon>Eukaryota</taxon>
        <taxon>Metazoa</taxon>
        <taxon>Chordata</taxon>
        <taxon>Craniata</taxon>
        <taxon>Vertebrata</taxon>
        <taxon>Euteleostomi</taxon>
        <taxon>Actinopterygii</taxon>
        <taxon>Neopterygii</taxon>
        <taxon>Teleostei</taxon>
        <taxon>Neoteleostei</taxon>
        <taxon>Acanthomorphata</taxon>
        <taxon>Eupercaria</taxon>
        <taxon>Tetraodontiformes</taxon>
        <taxon>Tetradontoidea</taxon>
        <taxon>Tetraodontidae</taxon>
        <taxon>Takifugu</taxon>
    </lineage>
</organism>
<evidence type="ECO:0000313" key="5">
    <source>
        <dbReference type="Proteomes" id="UP000324091"/>
    </source>
</evidence>
<dbReference type="PANTHER" id="PTHR28638:SF3">
    <property type="entry name" value="PRE-B-CELL LEUKEMIA TRANSCRIPTION FACTOR-INTERACTING PROTEIN 1 ISOFORM X1"/>
    <property type="match status" value="1"/>
</dbReference>
<feature type="compositionally biased region" description="Basic and acidic residues" evidence="3">
    <location>
        <begin position="747"/>
        <end position="756"/>
    </location>
</feature>
<sequence length="964" mass="108278">MHPQRPLPQAMPSSTLGQHLRDMAMGLGRGKNFLGGNFGYSFIQSVKECLYFLLCCWKEAKTLHGAMSGGTNSWTILTSEGSVAETMRPVAEGTRRDGESEASAEESQAASSAASAEGDMVPENKRAELNGDGSTDGVPPCLDSSSSFPSDGDSPSQSEGLPEGPTQPSAEPDSFSDSFANLTPSSDEPAASALNTETLGRVDLTEDDEGLSQEGAHRRNVEGLQEEGLQSEQRRDTAGVGNQAEATVATEGGEQKPPKAAAEVGPQLRRRRSLLASLERIGRAEEEEETEEEFRLPRQQEDSGFSVNKCILAALILLGLGTIFFSGFFMEPDEESGYAPNEPRDADLPENQEWMSTEAPQPDAESAELLNQLAKGSQQISELQAQLQAQTEELKVAKGRAEEGAKERMQWGEVEKENSRLKTEMASLPVLQKENQRMKKELDSLLALQKELETLRATVTELKLPTAPSELPVKDSASPPTGQTGDSTQGAAELPNKDKSSWDEQRVKYQHADKSQKHKGMDEQKVREKSQWMEGGRKKNDNRGKAEWETGERQPEKFSKEKYNKGKKETEPWQKDSARRGDEGKSWKDRKGGEEWKEKSDRKEWNEEKDWKKAKQLHQGAQLKKEQKKDWKERDGERHKGGEERKVENKGYRESGKEKWDKKQPKEKGGKKEWKPDGQWKNSQDQSKEGKWKSEKAQDQESRGPRKDGKGWGGSKEQKEKEWKSRSDGNKWKKDERNQEMNASGRDGTHKEEWKRADKKQRGRPKQGMKDGDGSPFRRDGSKVPGHRGNHDAHLRGEREPSRPRPSVKQPEYWLNQRTRLQRNPKPPQHCHSVETCAQTEGLPPVTFREFEAVLHTYLARAKEVGVDASAREELQKLATEFFKDGLFVHDQMRFQDFVEDLGDVLEDMVEGDDDDDDDEEGSAIEEEMEGFQREVMRKFSSATSGGKEGAKGDRRKESRRGHA</sequence>
<accession>A0A5C6PJW3</accession>
<feature type="compositionally biased region" description="Basic and acidic residues" evidence="3">
    <location>
        <begin position="768"/>
        <end position="782"/>
    </location>
</feature>
<feature type="compositionally biased region" description="Basic and acidic residues" evidence="3">
    <location>
        <begin position="686"/>
        <end position="739"/>
    </location>
</feature>
<keyword evidence="5" id="KW-1185">Reference proteome</keyword>
<evidence type="ECO:0000256" key="1">
    <source>
        <dbReference type="ARBA" id="ARBA00023054"/>
    </source>
</evidence>
<feature type="region of interest" description="Disordered" evidence="3">
    <location>
        <begin position="462"/>
        <end position="833"/>
    </location>
</feature>